<evidence type="ECO:0000313" key="3">
    <source>
        <dbReference type="Proteomes" id="UP000754883"/>
    </source>
</evidence>
<dbReference type="InterPro" id="IPR027796">
    <property type="entry name" value="OTT_1508_deam-like"/>
</dbReference>
<dbReference type="Proteomes" id="UP000754883">
    <property type="component" value="Unassembled WGS sequence"/>
</dbReference>
<protein>
    <submittedName>
        <fullName evidence="2">Uncharacterized protein</fullName>
    </submittedName>
</protein>
<dbReference type="PANTHER" id="PTHR42037:SF1">
    <property type="match status" value="1"/>
</dbReference>
<evidence type="ECO:0000313" key="2">
    <source>
        <dbReference type="EMBL" id="CAG9988011.1"/>
    </source>
</evidence>
<feature type="region of interest" description="Disordered" evidence="1">
    <location>
        <begin position="427"/>
        <end position="484"/>
    </location>
</feature>
<keyword evidence="3" id="KW-1185">Reference proteome</keyword>
<organism evidence="2 3">
    <name type="scientific">Clonostachys byssicola</name>
    <dbReference type="NCBI Taxonomy" id="160290"/>
    <lineage>
        <taxon>Eukaryota</taxon>
        <taxon>Fungi</taxon>
        <taxon>Dikarya</taxon>
        <taxon>Ascomycota</taxon>
        <taxon>Pezizomycotina</taxon>
        <taxon>Sordariomycetes</taxon>
        <taxon>Hypocreomycetidae</taxon>
        <taxon>Hypocreales</taxon>
        <taxon>Bionectriaceae</taxon>
        <taxon>Clonostachys</taxon>
    </lineage>
</organism>
<comment type="caution">
    <text evidence="2">The sequence shown here is derived from an EMBL/GenBank/DDBJ whole genome shotgun (WGS) entry which is preliminary data.</text>
</comment>
<name>A0A9N9UGI3_9HYPO</name>
<dbReference type="EMBL" id="CABFNO020001443">
    <property type="protein sequence ID" value="CAG9988011.1"/>
    <property type="molecule type" value="Genomic_DNA"/>
</dbReference>
<proteinExistence type="predicted"/>
<reference evidence="3" key="1">
    <citation type="submission" date="2019-06" db="EMBL/GenBank/DDBJ databases">
        <authorList>
            <person name="Broberg M."/>
        </authorList>
    </citation>
    <scope>NUCLEOTIDE SEQUENCE [LARGE SCALE GENOMIC DNA]</scope>
</reference>
<dbReference type="Pfam" id="PF14441">
    <property type="entry name" value="OTT_1508_deam"/>
    <property type="match status" value="1"/>
</dbReference>
<sequence length="522" mass="58938">MSYRTASSTSESQTTKATDQQQQLLNLCVAQGGITAACIAMSAIKYGSFQSNRGPSISDFQNFQCKLAQFCHNDMGGAPNTSLACLAADGGAEFLFTSNFRKEAQLEEIKRGLEELLRFAATNPDNLNAKPLEKMILWRFLEFCFKRVDGYFNTLSRTLDECIHECESANESTVTQQLRELESRVEFPREMTETARNKILTDCETFIKAIEASKNGSLGGEIDRRAKQDDHDQAYKWCELRHCLGRLYSYRQAADAVVKATTKWPELFKSFKVAYIPSAKQKKVVSPMSGKLTDVLHCAFPEYDLDVFQADVSELQKYGLELEICKQTLKRNTKTFIHAEVHMHDYLTRVRNVKASDFWDGTMFIATSKPVCQLCHFYFQNDDNEFSVQPPHMNLYPKWRVPDDTSEEVLEDLIDKMQMNTLKLITDKQPSYKRHDSRTDSRGCQTRSTHRTVFDRSGAPSPLDGRSSQPGIRPGGYHHVPPPPNEVFDDTIPLGSDTEDFGAVGDRRASAMNGGSMIGVGY</sequence>
<dbReference type="AlphaFoldDB" id="A0A9N9UGI3"/>
<reference evidence="2 3" key="2">
    <citation type="submission" date="2021-10" db="EMBL/GenBank/DDBJ databases">
        <authorList>
            <person name="Piombo E."/>
        </authorList>
    </citation>
    <scope>NUCLEOTIDE SEQUENCE [LARGE SCALE GENOMIC DNA]</scope>
</reference>
<dbReference type="PANTHER" id="PTHR42037">
    <property type="match status" value="1"/>
</dbReference>
<dbReference type="OrthoDB" id="3251507at2759"/>
<gene>
    <name evidence="2" type="ORF">CBYS24578_00010652</name>
</gene>
<accession>A0A9N9UGI3</accession>
<evidence type="ECO:0000256" key="1">
    <source>
        <dbReference type="SAM" id="MobiDB-lite"/>
    </source>
</evidence>